<evidence type="ECO:0000256" key="6">
    <source>
        <dbReference type="ARBA" id="ARBA00023239"/>
    </source>
</evidence>
<dbReference type="SUPFAM" id="SSF56322">
    <property type="entry name" value="ADC synthase"/>
    <property type="match status" value="1"/>
</dbReference>
<dbReference type="Proteomes" id="UP000823637">
    <property type="component" value="Unassembled WGS sequence"/>
</dbReference>
<evidence type="ECO:0000256" key="2">
    <source>
        <dbReference type="ARBA" id="ARBA00011575"/>
    </source>
</evidence>
<reference evidence="11" key="1">
    <citation type="submission" date="2020-10" db="EMBL/GenBank/DDBJ databases">
        <authorList>
            <person name="Gilroy R."/>
        </authorList>
    </citation>
    <scope>NUCLEOTIDE SEQUENCE</scope>
    <source>
        <strain evidence="11">D3-1215</strain>
    </source>
</reference>
<dbReference type="GO" id="GO:0000162">
    <property type="term" value="P:L-tryptophan biosynthetic process"/>
    <property type="evidence" value="ECO:0007669"/>
    <property type="project" value="TreeGrafter"/>
</dbReference>
<comment type="caution">
    <text evidence="11">The sequence shown here is derived from an EMBL/GenBank/DDBJ whole genome shotgun (WGS) entry which is preliminary data.</text>
</comment>
<comment type="catalytic activity">
    <reaction evidence="8">
        <text>chorismate + L-glutamine = anthranilate + pyruvate + L-glutamate + H(+)</text>
        <dbReference type="Rhea" id="RHEA:21732"/>
        <dbReference type="ChEBI" id="CHEBI:15361"/>
        <dbReference type="ChEBI" id="CHEBI:15378"/>
        <dbReference type="ChEBI" id="CHEBI:16567"/>
        <dbReference type="ChEBI" id="CHEBI:29748"/>
        <dbReference type="ChEBI" id="CHEBI:29985"/>
        <dbReference type="ChEBI" id="CHEBI:58359"/>
        <dbReference type="EC" id="4.1.3.27"/>
    </reaction>
</comment>
<reference evidence="11" key="2">
    <citation type="journal article" date="2021" name="PeerJ">
        <title>Extensive microbial diversity within the chicken gut microbiome revealed by metagenomics and culture.</title>
        <authorList>
            <person name="Gilroy R."/>
            <person name="Ravi A."/>
            <person name="Getino M."/>
            <person name="Pursley I."/>
            <person name="Horton D.L."/>
            <person name="Alikhan N.F."/>
            <person name="Baker D."/>
            <person name="Gharbi K."/>
            <person name="Hall N."/>
            <person name="Watson M."/>
            <person name="Adriaenssens E.M."/>
            <person name="Foster-Nyarko E."/>
            <person name="Jarju S."/>
            <person name="Secka A."/>
            <person name="Antonio M."/>
            <person name="Oren A."/>
            <person name="Chaudhuri R.R."/>
            <person name="La Ragione R."/>
            <person name="Hildebrand F."/>
            <person name="Pallen M.J."/>
        </authorList>
    </citation>
    <scope>NUCLEOTIDE SEQUENCE</scope>
    <source>
        <strain evidence="11">D3-1215</strain>
    </source>
</reference>
<name>A0A9D9EGU6_9BACT</name>
<keyword evidence="6" id="KW-0456">Lyase</keyword>
<keyword evidence="5" id="KW-0460">Magnesium</keyword>
<protein>
    <recommendedName>
        <fullName evidence="3">Anthranilate synthase component 1</fullName>
    </recommendedName>
</protein>
<dbReference type="PRINTS" id="PR00095">
    <property type="entry name" value="ANTSNTHASEI"/>
</dbReference>
<dbReference type="Pfam" id="PF04715">
    <property type="entry name" value="Anth_synt_I_N"/>
    <property type="match status" value="1"/>
</dbReference>
<dbReference type="InterPro" id="IPR015890">
    <property type="entry name" value="Chorismate_C"/>
</dbReference>
<comment type="function">
    <text evidence="7">Part of a heterotetrameric complex that catalyzes the two-step biosynthesis of anthranilate, an intermediate in the biosynthesis of L-tryptophan. In the first step, the glutamine-binding beta subunit (TrpG) of anthranilate synthase (AS) provides the glutamine amidotransferase activity which generates ammonia as a substrate that, along with chorismate, is used in the second step, catalyzed by the large alpha subunit of AS (TrpE) to produce anthranilate. In the absence of TrpG, TrpE can synthesize anthranilate directly from chorismate and high concentrations of ammonia.</text>
</comment>
<dbReference type="GO" id="GO:0004049">
    <property type="term" value="F:anthranilate synthase activity"/>
    <property type="evidence" value="ECO:0007669"/>
    <property type="project" value="UniProtKB-EC"/>
</dbReference>
<dbReference type="Pfam" id="PF00425">
    <property type="entry name" value="Chorismate_bind"/>
    <property type="match status" value="1"/>
</dbReference>
<sequence length="466" mass="52438">MYKYKTNTKTLLGDLQTPVGLYLKLRDLHVESVLLESSDYHASENSLSFIAIRPLAKFSVNRDKAEMRFPDGKKIERRLNGDCTVSESLDLFISRFSVEGNFKEVCGLYGYTAFDAVRYFEPVPVKEYHHEENDADDICYMLFKYVLVMNHFKNELTIVELASENEKSGINEIESLINNRNHPAYNFKTTGEITSPMTDAEYKEMVKKGIAHCLRGDVFQIVLSRRYSQPFQGDDFKVYRALRSINPSPYLFYFDFGGFRIFGSSPETHCKINGETIGIDPIAGTAFRTGDADEDKRRTEALKNDPKENAEHVMLVDLARNDLSRNAHDVGLDFYKQVQYYSHVIHLVSRVKGTLDKNCSHTQAFIDTFPAGTLSGAPKVRAMQLISELEPHDRGAYGGCIGIIGLDGNLNQAITIRSFVSRGNVLHFQAGAGIVAKSDPGRELQEVKNKLGALAKAIKEAEKLLN</sequence>
<proteinExistence type="predicted"/>
<dbReference type="PANTHER" id="PTHR11236:SF48">
    <property type="entry name" value="ISOCHORISMATE SYNTHASE MENF"/>
    <property type="match status" value="1"/>
</dbReference>
<organism evidence="11 12">
    <name type="scientific">Candidatus Enterocola intestinipullorum</name>
    <dbReference type="NCBI Taxonomy" id="2840783"/>
    <lineage>
        <taxon>Bacteria</taxon>
        <taxon>Pseudomonadati</taxon>
        <taxon>Bacteroidota</taxon>
        <taxon>Bacteroidia</taxon>
        <taxon>Bacteroidales</taxon>
        <taxon>Candidatus Enterocola</taxon>
    </lineage>
</organism>
<feature type="domain" description="Anthranilate synthase component I N-terminal" evidence="10">
    <location>
        <begin position="14"/>
        <end position="158"/>
    </location>
</feature>
<evidence type="ECO:0000259" key="9">
    <source>
        <dbReference type="Pfam" id="PF00425"/>
    </source>
</evidence>
<evidence type="ECO:0000256" key="4">
    <source>
        <dbReference type="ARBA" id="ARBA00022723"/>
    </source>
</evidence>
<dbReference type="Gene3D" id="3.60.120.10">
    <property type="entry name" value="Anthranilate synthase"/>
    <property type="match status" value="1"/>
</dbReference>
<evidence type="ECO:0000256" key="7">
    <source>
        <dbReference type="ARBA" id="ARBA00025634"/>
    </source>
</evidence>
<evidence type="ECO:0000256" key="5">
    <source>
        <dbReference type="ARBA" id="ARBA00022842"/>
    </source>
</evidence>
<evidence type="ECO:0000256" key="8">
    <source>
        <dbReference type="ARBA" id="ARBA00047683"/>
    </source>
</evidence>
<evidence type="ECO:0000256" key="1">
    <source>
        <dbReference type="ARBA" id="ARBA00001946"/>
    </source>
</evidence>
<dbReference type="InterPro" id="IPR005801">
    <property type="entry name" value="ADC_synthase"/>
</dbReference>
<evidence type="ECO:0000313" key="12">
    <source>
        <dbReference type="Proteomes" id="UP000823637"/>
    </source>
</evidence>
<accession>A0A9D9EGU6</accession>
<evidence type="ECO:0000259" key="10">
    <source>
        <dbReference type="Pfam" id="PF04715"/>
    </source>
</evidence>
<comment type="cofactor">
    <cofactor evidence="1">
        <name>Mg(2+)</name>
        <dbReference type="ChEBI" id="CHEBI:18420"/>
    </cofactor>
</comment>
<gene>
    <name evidence="11" type="ORF">IAC32_02685</name>
</gene>
<evidence type="ECO:0000256" key="3">
    <source>
        <dbReference type="ARBA" id="ARBA00020653"/>
    </source>
</evidence>
<dbReference type="InterPro" id="IPR006805">
    <property type="entry name" value="Anth_synth_I_N"/>
</dbReference>
<dbReference type="AlphaFoldDB" id="A0A9D9EGU6"/>
<feature type="domain" description="Chorismate-utilising enzyme C-terminal" evidence="9">
    <location>
        <begin position="200"/>
        <end position="450"/>
    </location>
</feature>
<dbReference type="InterPro" id="IPR019999">
    <property type="entry name" value="Anth_synth_I-like"/>
</dbReference>
<keyword evidence="4" id="KW-0479">Metal-binding</keyword>
<dbReference type="EMBL" id="JADIMR010000037">
    <property type="protein sequence ID" value="MBO8446635.1"/>
    <property type="molecule type" value="Genomic_DNA"/>
</dbReference>
<dbReference type="GO" id="GO:0046872">
    <property type="term" value="F:metal ion binding"/>
    <property type="evidence" value="ECO:0007669"/>
    <property type="project" value="UniProtKB-KW"/>
</dbReference>
<evidence type="ECO:0000313" key="11">
    <source>
        <dbReference type="EMBL" id="MBO8446635.1"/>
    </source>
</evidence>
<comment type="subunit">
    <text evidence="2">Heterotetramer consisting of two non-identical subunits: a beta subunit (TrpG) and a large alpha subunit (TrpE).</text>
</comment>
<dbReference type="PANTHER" id="PTHR11236">
    <property type="entry name" value="AMINOBENZOATE/ANTHRANILATE SYNTHASE"/>
    <property type="match status" value="1"/>
</dbReference>